<evidence type="ECO:0000313" key="2">
    <source>
        <dbReference type="Proteomes" id="UP000054538"/>
    </source>
</evidence>
<dbReference type="AlphaFoldDB" id="A0A0D0EC62"/>
<dbReference type="Proteomes" id="UP000054538">
    <property type="component" value="Unassembled WGS sequence"/>
</dbReference>
<accession>A0A0D0EC62</accession>
<dbReference type="InParanoid" id="A0A0D0EC62"/>
<dbReference type="EMBL" id="KN824880">
    <property type="protein sequence ID" value="KIK98815.1"/>
    <property type="molecule type" value="Genomic_DNA"/>
</dbReference>
<evidence type="ECO:0000313" key="1">
    <source>
        <dbReference type="EMBL" id="KIK98815.1"/>
    </source>
</evidence>
<protein>
    <submittedName>
        <fullName evidence="1">Uncharacterized protein</fullName>
    </submittedName>
</protein>
<dbReference type="HOGENOM" id="CLU_3069381_0_0_1"/>
<reference evidence="2" key="2">
    <citation type="submission" date="2015-01" db="EMBL/GenBank/DDBJ databases">
        <title>Evolutionary Origins and Diversification of the Mycorrhizal Mutualists.</title>
        <authorList>
            <consortium name="DOE Joint Genome Institute"/>
            <consortium name="Mycorrhizal Genomics Consortium"/>
            <person name="Kohler A."/>
            <person name="Kuo A."/>
            <person name="Nagy L.G."/>
            <person name="Floudas D."/>
            <person name="Copeland A."/>
            <person name="Barry K.W."/>
            <person name="Cichocki N."/>
            <person name="Veneault-Fourrey C."/>
            <person name="LaButti K."/>
            <person name="Lindquist E.A."/>
            <person name="Lipzen A."/>
            <person name="Lundell T."/>
            <person name="Morin E."/>
            <person name="Murat C."/>
            <person name="Riley R."/>
            <person name="Ohm R."/>
            <person name="Sun H."/>
            <person name="Tunlid A."/>
            <person name="Henrissat B."/>
            <person name="Grigoriev I.V."/>
            <person name="Hibbett D.S."/>
            <person name="Martin F."/>
        </authorList>
    </citation>
    <scope>NUCLEOTIDE SEQUENCE [LARGE SCALE GENOMIC DNA]</scope>
    <source>
        <strain evidence="2">Ve08.2h10</strain>
    </source>
</reference>
<proteinExistence type="predicted"/>
<gene>
    <name evidence="1" type="ORF">PAXRUDRAFT_823483</name>
</gene>
<sequence length="53" mass="5904">MAMKKCRQDAERPLYAQVTCGSNKVEPPTPHLFYPFATNPAWGSHSHTVVAMT</sequence>
<name>A0A0D0EC62_9AGAM</name>
<organism evidence="1 2">
    <name type="scientific">Paxillus rubicundulus Ve08.2h10</name>
    <dbReference type="NCBI Taxonomy" id="930991"/>
    <lineage>
        <taxon>Eukaryota</taxon>
        <taxon>Fungi</taxon>
        <taxon>Dikarya</taxon>
        <taxon>Basidiomycota</taxon>
        <taxon>Agaricomycotina</taxon>
        <taxon>Agaricomycetes</taxon>
        <taxon>Agaricomycetidae</taxon>
        <taxon>Boletales</taxon>
        <taxon>Paxilineae</taxon>
        <taxon>Paxillaceae</taxon>
        <taxon>Paxillus</taxon>
    </lineage>
</organism>
<reference evidence="1 2" key="1">
    <citation type="submission" date="2014-04" db="EMBL/GenBank/DDBJ databases">
        <authorList>
            <consortium name="DOE Joint Genome Institute"/>
            <person name="Kuo A."/>
            <person name="Kohler A."/>
            <person name="Jargeat P."/>
            <person name="Nagy L.G."/>
            <person name="Floudas D."/>
            <person name="Copeland A."/>
            <person name="Barry K.W."/>
            <person name="Cichocki N."/>
            <person name="Veneault-Fourrey C."/>
            <person name="LaButti K."/>
            <person name="Lindquist E.A."/>
            <person name="Lipzen A."/>
            <person name="Lundell T."/>
            <person name="Morin E."/>
            <person name="Murat C."/>
            <person name="Sun H."/>
            <person name="Tunlid A."/>
            <person name="Henrissat B."/>
            <person name="Grigoriev I.V."/>
            <person name="Hibbett D.S."/>
            <person name="Martin F."/>
            <person name="Nordberg H.P."/>
            <person name="Cantor M.N."/>
            <person name="Hua S.X."/>
        </authorList>
    </citation>
    <scope>NUCLEOTIDE SEQUENCE [LARGE SCALE GENOMIC DNA]</scope>
    <source>
        <strain evidence="1 2">Ve08.2h10</strain>
    </source>
</reference>
<keyword evidence="2" id="KW-1185">Reference proteome</keyword>